<dbReference type="Proteomes" id="UP001158576">
    <property type="component" value="Chromosome 2"/>
</dbReference>
<feature type="region of interest" description="Disordered" evidence="1">
    <location>
        <begin position="67"/>
        <end position="86"/>
    </location>
</feature>
<feature type="compositionally biased region" description="Low complexity" evidence="1">
    <location>
        <begin position="72"/>
        <end position="86"/>
    </location>
</feature>
<evidence type="ECO:0000313" key="2">
    <source>
        <dbReference type="EMBL" id="CAG5110454.1"/>
    </source>
</evidence>
<accession>A0ABN7T461</accession>
<sequence>MADRPATFGLTGMPNNGTMKGPSSGRRDVLDRNTTATGRYTVKSKTKLRVRVETLSMNQVDAVHVRPEHTGNNAQNQNFQNFQQKI</sequence>
<dbReference type="EMBL" id="OU015567">
    <property type="protein sequence ID" value="CAG5110454.1"/>
    <property type="molecule type" value="Genomic_DNA"/>
</dbReference>
<evidence type="ECO:0000256" key="1">
    <source>
        <dbReference type="SAM" id="MobiDB-lite"/>
    </source>
</evidence>
<feature type="region of interest" description="Disordered" evidence="1">
    <location>
        <begin position="1"/>
        <end position="37"/>
    </location>
</feature>
<protein>
    <submittedName>
        <fullName evidence="2">Oidioi.mRNA.OKI2018_I69.chr2.g4855.t1.cds</fullName>
    </submittedName>
</protein>
<organism evidence="2 3">
    <name type="scientific">Oikopleura dioica</name>
    <name type="common">Tunicate</name>
    <dbReference type="NCBI Taxonomy" id="34765"/>
    <lineage>
        <taxon>Eukaryota</taxon>
        <taxon>Metazoa</taxon>
        <taxon>Chordata</taxon>
        <taxon>Tunicata</taxon>
        <taxon>Appendicularia</taxon>
        <taxon>Copelata</taxon>
        <taxon>Oikopleuridae</taxon>
        <taxon>Oikopleura</taxon>
    </lineage>
</organism>
<proteinExistence type="predicted"/>
<name>A0ABN7T461_OIKDI</name>
<evidence type="ECO:0000313" key="3">
    <source>
        <dbReference type="Proteomes" id="UP001158576"/>
    </source>
</evidence>
<gene>
    <name evidence="2" type="ORF">OKIOD_LOCUS13620</name>
</gene>
<keyword evidence="3" id="KW-1185">Reference proteome</keyword>
<reference evidence="2 3" key="1">
    <citation type="submission" date="2021-04" db="EMBL/GenBank/DDBJ databases">
        <authorList>
            <person name="Bliznina A."/>
        </authorList>
    </citation>
    <scope>NUCLEOTIDE SEQUENCE [LARGE SCALE GENOMIC DNA]</scope>
</reference>